<dbReference type="STRING" id="1798683.A3C90_00465"/>
<keyword evidence="4 5" id="KW-0378">Hydrolase</keyword>
<dbReference type="Gene3D" id="3.30.70.100">
    <property type="match status" value="1"/>
</dbReference>
<evidence type="ECO:0000256" key="4">
    <source>
        <dbReference type="PROSITE-ProRule" id="PRU00520"/>
    </source>
</evidence>
<dbReference type="InterPro" id="IPR036046">
    <property type="entry name" value="Acylphosphatase-like_dom_sf"/>
</dbReference>
<dbReference type="EC" id="3.6.1.7" evidence="2 4"/>
<evidence type="ECO:0000256" key="1">
    <source>
        <dbReference type="ARBA" id="ARBA00005614"/>
    </source>
</evidence>
<dbReference type="InterPro" id="IPR020456">
    <property type="entry name" value="Acylphosphatase"/>
</dbReference>
<comment type="caution">
    <text evidence="8">The sequence shown here is derived from an EMBL/GenBank/DDBJ whole genome shotgun (WGS) entry which is preliminary data.</text>
</comment>
<dbReference type="PROSITE" id="PS00150">
    <property type="entry name" value="ACYLPHOSPHATASE_1"/>
    <property type="match status" value="1"/>
</dbReference>
<reference evidence="8 9" key="1">
    <citation type="journal article" date="2016" name="Nat. Commun.">
        <title>Thousands of microbial genomes shed light on interconnected biogeochemical processes in an aquifer system.</title>
        <authorList>
            <person name="Anantharaman K."/>
            <person name="Brown C.T."/>
            <person name="Hug L.A."/>
            <person name="Sharon I."/>
            <person name="Castelle C.J."/>
            <person name="Probst A.J."/>
            <person name="Thomas B.C."/>
            <person name="Singh A."/>
            <person name="Wilkins M.J."/>
            <person name="Karaoz U."/>
            <person name="Brodie E.L."/>
            <person name="Williams K.H."/>
            <person name="Hubbard S.S."/>
            <person name="Banfield J.F."/>
        </authorList>
    </citation>
    <scope>NUCLEOTIDE SEQUENCE [LARGE SCALE GENOMIC DNA]</scope>
</reference>
<dbReference type="PRINTS" id="PR00112">
    <property type="entry name" value="ACYLPHPHTASE"/>
</dbReference>
<feature type="active site" evidence="4">
    <location>
        <position position="36"/>
    </location>
</feature>
<dbReference type="AlphaFoldDB" id="A0A1F6MHG6"/>
<dbReference type="PROSITE" id="PS00151">
    <property type="entry name" value="ACYLPHOSPHATASE_2"/>
    <property type="match status" value="1"/>
</dbReference>
<dbReference type="SUPFAM" id="SSF54975">
    <property type="entry name" value="Acylphosphatase/BLUF domain-like"/>
    <property type="match status" value="1"/>
</dbReference>
<evidence type="ECO:0000256" key="2">
    <source>
        <dbReference type="ARBA" id="ARBA00012150"/>
    </source>
</evidence>
<dbReference type="PROSITE" id="PS51160">
    <property type="entry name" value="ACYLPHOSPHATASE_3"/>
    <property type="match status" value="1"/>
</dbReference>
<dbReference type="Pfam" id="PF00708">
    <property type="entry name" value="Acylphosphatase"/>
    <property type="match status" value="1"/>
</dbReference>
<name>A0A1F6MHG6_9BACT</name>
<feature type="domain" description="Acylphosphatase-like" evidence="7">
    <location>
        <begin position="3"/>
        <end position="91"/>
    </location>
</feature>
<evidence type="ECO:0000313" key="8">
    <source>
        <dbReference type="EMBL" id="OGH71079.1"/>
    </source>
</evidence>
<dbReference type="EMBL" id="MFQE01000036">
    <property type="protein sequence ID" value="OGH71079.1"/>
    <property type="molecule type" value="Genomic_DNA"/>
</dbReference>
<evidence type="ECO:0000256" key="5">
    <source>
        <dbReference type="RuleBase" id="RU000553"/>
    </source>
</evidence>
<evidence type="ECO:0000313" key="9">
    <source>
        <dbReference type="Proteomes" id="UP000177457"/>
    </source>
</evidence>
<dbReference type="PANTHER" id="PTHR47268:SF4">
    <property type="entry name" value="ACYLPHOSPHATASE"/>
    <property type="match status" value="1"/>
</dbReference>
<evidence type="ECO:0000259" key="7">
    <source>
        <dbReference type="PROSITE" id="PS51160"/>
    </source>
</evidence>
<dbReference type="Proteomes" id="UP000177457">
    <property type="component" value="Unassembled WGS sequence"/>
</dbReference>
<dbReference type="PANTHER" id="PTHR47268">
    <property type="entry name" value="ACYLPHOSPHATASE"/>
    <property type="match status" value="1"/>
</dbReference>
<organism evidence="8 9">
    <name type="scientific">Candidatus Magasanikbacteria bacterium RIFCSPHIGHO2_02_FULL_51_14</name>
    <dbReference type="NCBI Taxonomy" id="1798683"/>
    <lineage>
        <taxon>Bacteria</taxon>
        <taxon>Candidatus Magasanikiibacteriota</taxon>
    </lineage>
</organism>
<protein>
    <recommendedName>
        <fullName evidence="2 4">Acylphosphatase</fullName>
        <ecNumber evidence="2 4">3.6.1.7</ecNumber>
    </recommendedName>
</protein>
<evidence type="ECO:0000256" key="6">
    <source>
        <dbReference type="RuleBase" id="RU004168"/>
    </source>
</evidence>
<comment type="catalytic activity">
    <reaction evidence="3 4 5">
        <text>an acyl phosphate + H2O = a carboxylate + phosphate + H(+)</text>
        <dbReference type="Rhea" id="RHEA:14965"/>
        <dbReference type="ChEBI" id="CHEBI:15377"/>
        <dbReference type="ChEBI" id="CHEBI:15378"/>
        <dbReference type="ChEBI" id="CHEBI:29067"/>
        <dbReference type="ChEBI" id="CHEBI:43474"/>
        <dbReference type="ChEBI" id="CHEBI:59918"/>
        <dbReference type="EC" id="3.6.1.7"/>
    </reaction>
</comment>
<evidence type="ECO:0000256" key="3">
    <source>
        <dbReference type="ARBA" id="ARBA00047645"/>
    </source>
</evidence>
<gene>
    <name evidence="8" type="ORF">A3C90_00465</name>
</gene>
<comment type="similarity">
    <text evidence="1 6">Belongs to the acylphosphatase family.</text>
</comment>
<dbReference type="InterPro" id="IPR001792">
    <property type="entry name" value="Acylphosphatase-like_dom"/>
</dbReference>
<feature type="active site" evidence="4">
    <location>
        <position position="18"/>
    </location>
</feature>
<accession>A0A1F6MHG6</accession>
<sequence>MKRITLVITGLVQGVNFRWRAQEEAEKLGLAGYVRNMPDGTVELVAEGAEDQLNALKEWCCRGPRHANVDRCEEKWVRIDEKSFDSFDIRY</sequence>
<proteinExistence type="inferred from homology"/>
<dbReference type="GO" id="GO:0003998">
    <property type="term" value="F:acylphosphatase activity"/>
    <property type="evidence" value="ECO:0007669"/>
    <property type="project" value="UniProtKB-EC"/>
</dbReference>
<dbReference type="InterPro" id="IPR017968">
    <property type="entry name" value="Acylphosphatase_CS"/>
</dbReference>